<feature type="transmembrane region" description="Helical" evidence="1">
    <location>
        <begin position="195"/>
        <end position="221"/>
    </location>
</feature>
<accession>A0ABU9U3U4</accession>
<proteinExistence type="predicted"/>
<reference evidence="2 3" key="1">
    <citation type="submission" date="2024-03" db="EMBL/GenBank/DDBJ databases">
        <title>Community enrichment and isolation of bacterial strains for fucoidan degradation.</title>
        <authorList>
            <person name="Sichert A."/>
        </authorList>
    </citation>
    <scope>NUCLEOTIDE SEQUENCE [LARGE SCALE GENOMIC DNA]</scope>
    <source>
        <strain evidence="2 3">AS81</strain>
    </source>
</reference>
<evidence type="ECO:0000256" key="1">
    <source>
        <dbReference type="SAM" id="Phobius"/>
    </source>
</evidence>
<feature type="transmembrane region" description="Helical" evidence="1">
    <location>
        <begin position="117"/>
        <end position="135"/>
    </location>
</feature>
<comment type="caution">
    <text evidence="2">The sequence shown here is derived from an EMBL/GenBank/DDBJ whole genome shotgun (WGS) entry which is preliminary data.</text>
</comment>
<dbReference type="EMBL" id="JBBMQU010000023">
    <property type="protein sequence ID" value="MEM5551705.1"/>
    <property type="molecule type" value="Genomic_DNA"/>
</dbReference>
<feature type="transmembrane region" description="Helical" evidence="1">
    <location>
        <begin position="31"/>
        <end position="50"/>
    </location>
</feature>
<keyword evidence="3" id="KW-1185">Reference proteome</keyword>
<feature type="transmembrane region" description="Helical" evidence="1">
    <location>
        <begin position="6"/>
        <end position="24"/>
    </location>
</feature>
<keyword evidence="1" id="KW-0472">Membrane</keyword>
<feature type="transmembrane region" description="Helical" evidence="1">
    <location>
        <begin position="233"/>
        <end position="252"/>
    </location>
</feature>
<organism evidence="2 3">
    <name type="scientific">Pseudoalteromonas neustonica</name>
    <dbReference type="NCBI Taxonomy" id="1840331"/>
    <lineage>
        <taxon>Bacteria</taxon>
        <taxon>Pseudomonadati</taxon>
        <taxon>Pseudomonadota</taxon>
        <taxon>Gammaproteobacteria</taxon>
        <taxon>Alteromonadales</taxon>
        <taxon>Pseudoalteromonadaceae</taxon>
        <taxon>Pseudoalteromonas</taxon>
    </lineage>
</organism>
<feature type="transmembrane region" description="Helical" evidence="1">
    <location>
        <begin position="147"/>
        <end position="175"/>
    </location>
</feature>
<gene>
    <name evidence="2" type="ORF">WNY63_13295</name>
</gene>
<protein>
    <recommendedName>
        <fullName evidence="4">EpsG family protein</fullName>
    </recommendedName>
</protein>
<evidence type="ECO:0008006" key="4">
    <source>
        <dbReference type="Google" id="ProtNLM"/>
    </source>
</evidence>
<name>A0ABU9U3U4_9GAMM</name>
<feature type="transmembrane region" description="Helical" evidence="1">
    <location>
        <begin position="297"/>
        <end position="326"/>
    </location>
</feature>
<keyword evidence="1" id="KW-0812">Transmembrane</keyword>
<dbReference type="RefSeq" id="WP_342884084.1">
    <property type="nucleotide sequence ID" value="NZ_JBBMQU010000023.1"/>
</dbReference>
<feature type="transmembrane region" description="Helical" evidence="1">
    <location>
        <begin position="423"/>
        <end position="444"/>
    </location>
</feature>
<sequence length="446" mass="52435">MDFIFQFVFFVILIYAFFVIVNECKKLTRETLLFFVASLLLHSFFVFYFINDILIFNSNSSYSYGQDSDVFENFLKAFSIDNLEYLKSEYNFINDSKGFYYLSVGFYFELFDVDGETWPFFVFNFIFFFASILLLNKNISSSASMAWLLLAFNPISFFIITTFLRESLLLFSIAFFYDFFGRNNRRFFDYILFSFFALVISQTRSIYLYSTLITIFIWYVSFYSHDSINKKSFIIKSSLLILAVLAFAATFFNDFLTSSLVRLLVLNGSDAQHMTGHEGLSVDSEILSQGDYNLIKIIFIIIERAVLGLSKMIITPIAFDSFYYFLIGTNVSYYESSIVRILFFLEAFIFNFVILPMFVSSIFKVNFSKGFIKEFFLLSCYFTTILVYSIKFMGQRNFKVDFITHIIMIVFCFKNGFKRDKPFWFAFYFMILLNLLKGSLVMVAEI</sequence>
<keyword evidence="1" id="KW-1133">Transmembrane helix</keyword>
<feature type="transmembrane region" description="Helical" evidence="1">
    <location>
        <begin position="338"/>
        <end position="363"/>
    </location>
</feature>
<evidence type="ECO:0000313" key="3">
    <source>
        <dbReference type="Proteomes" id="UP001388366"/>
    </source>
</evidence>
<dbReference type="Proteomes" id="UP001388366">
    <property type="component" value="Unassembled WGS sequence"/>
</dbReference>
<feature type="transmembrane region" description="Helical" evidence="1">
    <location>
        <begin position="375"/>
        <end position="393"/>
    </location>
</feature>
<evidence type="ECO:0000313" key="2">
    <source>
        <dbReference type="EMBL" id="MEM5551705.1"/>
    </source>
</evidence>